<dbReference type="CDD" id="cd09019">
    <property type="entry name" value="galactose_mutarotase_like"/>
    <property type="match status" value="1"/>
</dbReference>
<comment type="catalytic activity">
    <reaction evidence="1 8">
        <text>alpha-D-glucose = beta-D-glucose</text>
        <dbReference type="Rhea" id="RHEA:10264"/>
        <dbReference type="ChEBI" id="CHEBI:15903"/>
        <dbReference type="ChEBI" id="CHEBI:17925"/>
        <dbReference type="EC" id="5.1.3.3"/>
    </reaction>
</comment>
<evidence type="ECO:0000313" key="13">
    <source>
        <dbReference type="Proteomes" id="UP000095594"/>
    </source>
</evidence>
<dbReference type="GO" id="GO:0033499">
    <property type="term" value="P:galactose catabolic process via UDP-galactose, Leloir pathway"/>
    <property type="evidence" value="ECO:0007669"/>
    <property type="project" value="TreeGrafter"/>
</dbReference>
<dbReference type="RefSeq" id="WP_055267498.1">
    <property type="nucleotide sequence ID" value="NZ_CABIXQ010000022.1"/>
</dbReference>
<sequence>MEIFEKVLGVFNNKEIICYSMSNSKGVEVRVLNYGGIITDILMPDRNNKRENIVLKYKNWESYIENPSYLGSLIGRTGGRIFNAEVDLGDKKLVLNKNYNPNQGHGGNEGFNKKFYEVKYEALENEAYIELSRVSPDMEENYPGNLKVKVKYILTEDNELKIRYYAKSDKDTLVNMTNHSYFNLSGDGKESILNHNLYINSKSIVELNDVQAPTGLLMFIEGTEYDFTSSKKIGKGIDGNHPQLLQGKGYDIPWYIEGGEGPDLELYDEKSGRALEVYTDRKTIVVYTHNYPDDEILENGKSSQWRYGVAIEPQNPPIGVNSCFVEDSILKQDEEYISQTIYKFEVR</sequence>
<evidence type="ECO:0000256" key="3">
    <source>
        <dbReference type="ARBA" id="ARBA00006206"/>
    </source>
</evidence>
<dbReference type="EC" id="5.1.3.3" evidence="4 8"/>
<evidence type="ECO:0000256" key="8">
    <source>
        <dbReference type="PIRNR" id="PIRNR005096"/>
    </source>
</evidence>
<dbReference type="InterPro" id="IPR015443">
    <property type="entry name" value="Aldose_1-epimerase"/>
</dbReference>
<evidence type="ECO:0000256" key="5">
    <source>
        <dbReference type="ARBA" id="ARBA00014165"/>
    </source>
</evidence>
<dbReference type="Pfam" id="PF01263">
    <property type="entry name" value="Aldose_epim"/>
    <property type="match status" value="1"/>
</dbReference>
<evidence type="ECO:0000256" key="10">
    <source>
        <dbReference type="PIRSR" id="PIRSR005096-2"/>
    </source>
</evidence>
<dbReference type="GO" id="GO:0030246">
    <property type="term" value="F:carbohydrate binding"/>
    <property type="evidence" value="ECO:0007669"/>
    <property type="project" value="InterPro"/>
</dbReference>
<dbReference type="InterPro" id="IPR008183">
    <property type="entry name" value="Aldose_1/G6P_1-epimerase"/>
</dbReference>
<dbReference type="GO" id="GO:0006006">
    <property type="term" value="P:glucose metabolic process"/>
    <property type="evidence" value="ECO:0007669"/>
    <property type="project" value="TreeGrafter"/>
</dbReference>
<evidence type="ECO:0000256" key="4">
    <source>
        <dbReference type="ARBA" id="ARBA00013185"/>
    </source>
</evidence>
<reference evidence="12 13" key="1">
    <citation type="submission" date="2015-09" db="EMBL/GenBank/DDBJ databases">
        <authorList>
            <consortium name="Pathogen Informatics"/>
        </authorList>
    </citation>
    <scope>NUCLEOTIDE SEQUENCE [LARGE SCALE GENOMIC DNA]</scope>
    <source>
        <strain evidence="12 13">2789STDY5834856</strain>
    </source>
</reference>
<dbReference type="EMBL" id="CYZX01000022">
    <property type="protein sequence ID" value="CUO99214.1"/>
    <property type="molecule type" value="Genomic_DNA"/>
</dbReference>
<dbReference type="OrthoDB" id="9779408at2"/>
<dbReference type="PIRSF" id="PIRSF005096">
    <property type="entry name" value="GALM"/>
    <property type="match status" value="1"/>
</dbReference>
<dbReference type="Gene3D" id="2.70.98.10">
    <property type="match status" value="1"/>
</dbReference>
<evidence type="ECO:0000256" key="7">
    <source>
        <dbReference type="ARBA" id="ARBA00023277"/>
    </source>
</evidence>
<comment type="similarity">
    <text evidence="3 8">Belongs to the aldose epimerase family.</text>
</comment>
<evidence type="ECO:0000313" key="12">
    <source>
        <dbReference type="EMBL" id="CUO99214.1"/>
    </source>
</evidence>
<feature type="active site" description="Proton donor" evidence="9">
    <location>
        <position position="179"/>
    </location>
</feature>
<dbReference type="InterPro" id="IPR011013">
    <property type="entry name" value="Gal_mutarotase_sf_dom"/>
</dbReference>
<keyword evidence="6 8" id="KW-0413">Isomerase</keyword>
<dbReference type="GO" id="GO:0004034">
    <property type="term" value="F:aldose 1-epimerase activity"/>
    <property type="evidence" value="ECO:0007669"/>
    <property type="project" value="UniProtKB-EC"/>
</dbReference>
<comment type="pathway">
    <text evidence="2 8">Carbohydrate metabolism; hexose metabolism.</text>
</comment>
<evidence type="ECO:0000256" key="9">
    <source>
        <dbReference type="PIRSR" id="PIRSR005096-1"/>
    </source>
</evidence>
<dbReference type="Proteomes" id="UP000095594">
    <property type="component" value="Unassembled WGS sequence"/>
</dbReference>
<accession>A0A174JHK4</accession>
<name>A0A174JHK4_9CLOT</name>
<feature type="binding site" evidence="11">
    <location>
        <begin position="179"/>
        <end position="181"/>
    </location>
    <ligand>
        <name>beta-D-galactose</name>
        <dbReference type="ChEBI" id="CHEBI:27667"/>
    </ligand>
</feature>
<feature type="binding site" evidence="10">
    <location>
        <position position="251"/>
    </location>
    <ligand>
        <name>beta-D-galactose</name>
        <dbReference type="ChEBI" id="CHEBI:27667"/>
    </ligand>
</feature>
<evidence type="ECO:0000256" key="2">
    <source>
        <dbReference type="ARBA" id="ARBA00005028"/>
    </source>
</evidence>
<feature type="active site" description="Proton acceptor" evidence="9">
    <location>
        <position position="312"/>
    </location>
</feature>
<dbReference type="SUPFAM" id="SSF74650">
    <property type="entry name" value="Galactose mutarotase-like"/>
    <property type="match status" value="1"/>
</dbReference>
<dbReference type="InterPro" id="IPR018052">
    <property type="entry name" value="Ald1_epimerase_CS"/>
</dbReference>
<organism evidence="12 13">
    <name type="scientific">Clostridium disporicum</name>
    <dbReference type="NCBI Taxonomy" id="84024"/>
    <lineage>
        <taxon>Bacteria</taxon>
        <taxon>Bacillati</taxon>
        <taxon>Bacillota</taxon>
        <taxon>Clostridia</taxon>
        <taxon>Eubacteriales</taxon>
        <taxon>Clostridiaceae</taxon>
        <taxon>Clostridium</taxon>
    </lineage>
</organism>
<keyword evidence="7 8" id="KW-0119">Carbohydrate metabolism</keyword>
<dbReference type="InterPro" id="IPR014718">
    <property type="entry name" value="GH-type_carb-bd"/>
</dbReference>
<protein>
    <recommendedName>
        <fullName evidence="5 8">Aldose 1-epimerase</fullName>
        <ecNumber evidence="4 8">5.1.3.3</ecNumber>
    </recommendedName>
</protein>
<dbReference type="PROSITE" id="PS00545">
    <property type="entry name" value="ALDOSE_1_EPIMERASE"/>
    <property type="match status" value="1"/>
</dbReference>
<dbReference type="PANTHER" id="PTHR10091">
    <property type="entry name" value="ALDOSE-1-EPIMERASE"/>
    <property type="match status" value="1"/>
</dbReference>
<dbReference type="InterPro" id="IPR047215">
    <property type="entry name" value="Galactose_mutarotase-like"/>
</dbReference>
<proteinExistence type="inferred from homology"/>
<dbReference type="GO" id="GO:0005737">
    <property type="term" value="C:cytoplasm"/>
    <property type="evidence" value="ECO:0007669"/>
    <property type="project" value="TreeGrafter"/>
</dbReference>
<gene>
    <name evidence="12" type="primary">mro_2</name>
    <name evidence="12" type="ORF">ERS852471_02762</name>
</gene>
<evidence type="ECO:0000256" key="11">
    <source>
        <dbReference type="PIRSR" id="PIRSR005096-3"/>
    </source>
</evidence>
<dbReference type="UniPathway" id="UPA00242"/>
<dbReference type="AlphaFoldDB" id="A0A174JHK4"/>
<evidence type="ECO:0000256" key="6">
    <source>
        <dbReference type="ARBA" id="ARBA00023235"/>
    </source>
</evidence>
<dbReference type="PANTHER" id="PTHR10091:SF0">
    <property type="entry name" value="GALACTOSE MUTAROTASE"/>
    <property type="match status" value="1"/>
</dbReference>
<evidence type="ECO:0000256" key="1">
    <source>
        <dbReference type="ARBA" id="ARBA00001614"/>
    </source>
</evidence>